<dbReference type="InterPro" id="IPR002108">
    <property type="entry name" value="ADF-H"/>
</dbReference>
<dbReference type="SUPFAM" id="SSF55753">
    <property type="entry name" value="Actin depolymerizing proteins"/>
    <property type="match status" value="1"/>
</dbReference>
<evidence type="ECO:0000313" key="5">
    <source>
        <dbReference type="Proteomes" id="UP001251528"/>
    </source>
</evidence>
<dbReference type="GO" id="GO:0071933">
    <property type="term" value="F:Arp2/3 complex binding"/>
    <property type="evidence" value="ECO:0007669"/>
    <property type="project" value="InterPro"/>
</dbReference>
<dbReference type="Proteomes" id="UP001251528">
    <property type="component" value="Unassembled WGS sequence"/>
</dbReference>
<dbReference type="PANTHER" id="PTHR11249:SF2">
    <property type="entry name" value="GLIA MATURATION FACTOR"/>
    <property type="match status" value="1"/>
</dbReference>
<protein>
    <recommendedName>
        <fullName evidence="3">ADF-H domain-containing protein</fullName>
    </recommendedName>
</protein>
<feature type="domain" description="ADF-H" evidence="3">
    <location>
        <begin position="1"/>
        <end position="107"/>
    </location>
</feature>
<comment type="caution">
    <text evidence="4">The sequence shown here is derived from an EMBL/GenBank/DDBJ whole genome shotgun (WGS) entry which is preliminary data.</text>
</comment>
<dbReference type="GO" id="GO:0030479">
    <property type="term" value="C:actin cortical patch"/>
    <property type="evidence" value="ECO:0007669"/>
    <property type="project" value="TreeGrafter"/>
</dbReference>
<dbReference type="GO" id="GO:0003779">
    <property type="term" value="F:actin binding"/>
    <property type="evidence" value="ECO:0007669"/>
    <property type="project" value="InterPro"/>
</dbReference>
<keyword evidence="5" id="KW-1185">Reference proteome</keyword>
<gene>
    <name evidence="4" type="ORF">QQS21_006144</name>
</gene>
<dbReference type="PIRSF" id="PIRSF001788">
    <property type="entry name" value="GMF-beta"/>
    <property type="match status" value="1"/>
</dbReference>
<evidence type="ECO:0000256" key="2">
    <source>
        <dbReference type="PIRNR" id="PIRNR001788"/>
    </source>
</evidence>
<organism evidence="4 5">
    <name type="scientific">Conoideocrella luteorostrata</name>
    <dbReference type="NCBI Taxonomy" id="1105319"/>
    <lineage>
        <taxon>Eukaryota</taxon>
        <taxon>Fungi</taxon>
        <taxon>Dikarya</taxon>
        <taxon>Ascomycota</taxon>
        <taxon>Pezizomycotina</taxon>
        <taxon>Sordariomycetes</taxon>
        <taxon>Hypocreomycetidae</taxon>
        <taxon>Hypocreales</taxon>
        <taxon>Clavicipitaceae</taxon>
        <taxon>Conoideocrella</taxon>
    </lineage>
</organism>
<comment type="similarity">
    <text evidence="1 2">Belongs to the actin-binding proteins ADF family. GMF subfamily.</text>
</comment>
<keyword evidence="2" id="KW-0963">Cytoplasm</keyword>
<dbReference type="InterPro" id="IPR011171">
    <property type="entry name" value="GMF"/>
</dbReference>
<dbReference type="InterPro" id="IPR029006">
    <property type="entry name" value="ADF-H/Gelsolin-like_dom_sf"/>
</dbReference>
<dbReference type="Pfam" id="PF00241">
    <property type="entry name" value="Cofilin_ADF"/>
    <property type="match status" value="1"/>
</dbReference>
<reference evidence="4" key="1">
    <citation type="submission" date="2023-06" db="EMBL/GenBank/DDBJ databases">
        <title>Conoideocrella luteorostrata (Hypocreales: Clavicipitaceae), a potential biocontrol fungus for elongate hemlock scale in United States Christmas tree production areas.</title>
        <authorList>
            <person name="Barrett H."/>
            <person name="Lovett B."/>
            <person name="Macias A.M."/>
            <person name="Stajich J.E."/>
            <person name="Kasson M.T."/>
        </authorList>
    </citation>
    <scope>NUCLEOTIDE SEQUENCE</scope>
    <source>
        <strain evidence="4">ARSEF 14590</strain>
    </source>
</reference>
<comment type="subcellular location">
    <subcellularLocation>
        <location evidence="2">Cytoplasm</location>
    </subcellularLocation>
    <subcellularLocation>
        <location evidence="2">Nucleus</location>
    </subcellularLocation>
</comment>
<dbReference type="AlphaFoldDB" id="A0AAJ0CQH4"/>
<name>A0AAJ0CQH4_9HYPO</name>
<dbReference type="PANTHER" id="PTHR11249">
    <property type="entry name" value="GLIAL FACTOR NATURATION FACTOR"/>
    <property type="match status" value="1"/>
</dbReference>
<accession>A0AAJ0CQH4</accession>
<dbReference type="GO" id="GO:0034316">
    <property type="term" value="P:negative regulation of Arp2/3 complex-mediated actin nucleation"/>
    <property type="evidence" value="ECO:0007669"/>
    <property type="project" value="TreeGrafter"/>
</dbReference>
<dbReference type="GO" id="GO:0071846">
    <property type="term" value="P:actin filament debranching"/>
    <property type="evidence" value="ECO:0007669"/>
    <property type="project" value="InterPro"/>
</dbReference>
<keyword evidence="2" id="KW-0539">Nucleus</keyword>
<evidence type="ECO:0000259" key="3">
    <source>
        <dbReference type="PROSITE" id="PS51263"/>
    </source>
</evidence>
<evidence type="ECO:0000256" key="1">
    <source>
        <dbReference type="ARBA" id="ARBA00010055"/>
    </source>
</evidence>
<dbReference type="Gene3D" id="3.40.20.10">
    <property type="entry name" value="Severin"/>
    <property type="match status" value="1"/>
</dbReference>
<dbReference type="EMBL" id="JASWJB010000110">
    <property type="protein sequence ID" value="KAK2596749.1"/>
    <property type="molecule type" value="Genomic_DNA"/>
</dbReference>
<proteinExistence type="inferred from homology"/>
<evidence type="ECO:0000313" key="4">
    <source>
        <dbReference type="EMBL" id="KAK2596749.1"/>
    </source>
</evidence>
<sequence>MIDKTTHYIQQDPEAAEVYKSLEEIGEELPTGSPRFVLLSYPLKSSDGRTQVPYMLLYYLPSACNDQMKMMYAGAKELMRSTSGVGRVIDITSLEDLEELQEEFDNKQ</sequence>
<dbReference type="GO" id="GO:0005634">
    <property type="term" value="C:nucleus"/>
    <property type="evidence" value="ECO:0007669"/>
    <property type="project" value="UniProtKB-SubCell"/>
</dbReference>
<dbReference type="PROSITE" id="PS51263">
    <property type="entry name" value="ADF_H"/>
    <property type="match status" value="1"/>
</dbReference>